<dbReference type="InterPro" id="IPR042183">
    <property type="entry name" value="MmgE/PrpD_sf_1"/>
</dbReference>
<evidence type="ECO:0000259" key="2">
    <source>
        <dbReference type="Pfam" id="PF03972"/>
    </source>
</evidence>
<dbReference type="Proteomes" id="UP001589733">
    <property type="component" value="Unassembled WGS sequence"/>
</dbReference>
<protein>
    <submittedName>
        <fullName evidence="4">MmgE/PrpD family protein</fullName>
    </submittedName>
</protein>
<dbReference type="PANTHER" id="PTHR16943">
    <property type="entry name" value="2-METHYLCITRATE DEHYDRATASE-RELATED"/>
    <property type="match status" value="1"/>
</dbReference>
<gene>
    <name evidence="4" type="ORF">ACFFLM_23820</name>
</gene>
<comment type="caution">
    <text evidence="4">The sequence shown here is derived from an EMBL/GenBank/DDBJ whole genome shotgun (WGS) entry which is preliminary data.</text>
</comment>
<evidence type="ECO:0000259" key="3">
    <source>
        <dbReference type="Pfam" id="PF19305"/>
    </source>
</evidence>
<comment type="similarity">
    <text evidence="1">Belongs to the PrpD family.</text>
</comment>
<dbReference type="Gene3D" id="3.30.1330.120">
    <property type="entry name" value="2-methylcitrate dehydratase PrpD"/>
    <property type="match status" value="1"/>
</dbReference>
<dbReference type="InterPro" id="IPR045336">
    <property type="entry name" value="MmgE_PrpD_N"/>
</dbReference>
<dbReference type="InterPro" id="IPR005656">
    <property type="entry name" value="MmgE_PrpD"/>
</dbReference>
<dbReference type="Pfam" id="PF19305">
    <property type="entry name" value="MmgE_PrpD_C"/>
    <property type="match status" value="1"/>
</dbReference>
<feature type="domain" description="MmgE/PrpD C-terminal" evidence="3">
    <location>
        <begin position="266"/>
        <end position="439"/>
    </location>
</feature>
<organism evidence="4 5">
    <name type="scientific">Deinococcus oregonensis</name>
    <dbReference type="NCBI Taxonomy" id="1805970"/>
    <lineage>
        <taxon>Bacteria</taxon>
        <taxon>Thermotogati</taxon>
        <taxon>Deinococcota</taxon>
        <taxon>Deinococci</taxon>
        <taxon>Deinococcales</taxon>
        <taxon>Deinococcaceae</taxon>
        <taxon>Deinococcus</taxon>
    </lineage>
</organism>
<feature type="domain" description="MmgE/PrpD N-terminal" evidence="2">
    <location>
        <begin position="10"/>
        <end position="245"/>
    </location>
</feature>
<dbReference type="InterPro" id="IPR042188">
    <property type="entry name" value="MmgE/PrpD_sf_2"/>
</dbReference>
<reference evidence="4 5" key="1">
    <citation type="submission" date="2024-09" db="EMBL/GenBank/DDBJ databases">
        <authorList>
            <person name="Sun Q."/>
            <person name="Mori K."/>
        </authorList>
    </citation>
    <scope>NUCLEOTIDE SEQUENCE [LARGE SCALE GENOMIC DNA]</scope>
    <source>
        <strain evidence="4 5">JCM 13503</strain>
    </source>
</reference>
<accession>A0ABV6B5G2</accession>
<dbReference type="InterPro" id="IPR045337">
    <property type="entry name" value="MmgE_PrpD_C"/>
</dbReference>
<dbReference type="InterPro" id="IPR036148">
    <property type="entry name" value="MmgE/PrpD_sf"/>
</dbReference>
<evidence type="ECO:0000313" key="4">
    <source>
        <dbReference type="EMBL" id="MFB9994981.1"/>
    </source>
</evidence>
<dbReference type="Gene3D" id="1.10.4100.10">
    <property type="entry name" value="2-methylcitrate dehydratase PrpD"/>
    <property type="match status" value="1"/>
</dbReference>
<keyword evidence="5" id="KW-1185">Reference proteome</keyword>
<evidence type="ECO:0000256" key="1">
    <source>
        <dbReference type="ARBA" id="ARBA00006174"/>
    </source>
</evidence>
<dbReference type="SUPFAM" id="SSF103378">
    <property type="entry name" value="2-methylcitrate dehydratase PrpD"/>
    <property type="match status" value="1"/>
</dbReference>
<name>A0ABV6B5G2_9DEIO</name>
<dbReference type="EMBL" id="JBHLYR010000073">
    <property type="protein sequence ID" value="MFB9994981.1"/>
    <property type="molecule type" value="Genomic_DNA"/>
</dbReference>
<sequence>MTHAGTSAVLAAFVANPPFIPGSVLEDARRSVLDGLGSLLAGSLEPPARIVQDLVRGLGQADDASIFGAGRASAAGAALANGVATHILELDDIHKGSTIHAAAPIIPAALAVAEREHQGGAAFLRAVVLGYEAALRIGEAVNPSHYRHWHPTGTVATFGAAVAAGTLMGLNERQMLDALGTAGTQAAGLWEFNASGAMSKTLHPGKAAMNGVMAADLARRGFTGAPTILEGPRGFFAATSAVHDAERVTADLGQLWKVSENGYKLYSCCGHTHTAIDAALALRQAHGWTAEWVLNHVREVRVATYGPGWDIVSERNPQTPYQAKFSLSYVVSAALLEGAVGLTQFSENRFGPSGVTQEMLARLLPRVQPAVSAELSAMYPAAWPARVEVECIDGQVLRAGGDFPRGNQENPVSTAELEAKFRALVEPRFSEAVSEPALALVRHIEAVPDLAVASAELNILCQGARHE</sequence>
<dbReference type="RefSeq" id="WP_380016466.1">
    <property type="nucleotide sequence ID" value="NZ_JBHLYR010000073.1"/>
</dbReference>
<dbReference type="Pfam" id="PF03972">
    <property type="entry name" value="MmgE_PrpD_N"/>
    <property type="match status" value="1"/>
</dbReference>
<evidence type="ECO:0000313" key="5">
    <source>
        <dbReference type="Proteomes" id="UP001589733"/>
    </source>
</evidence>
<proteinExistence type="inferred from homology"/>
<dbReference type="PANTHER" id="PTHR16943:SF8">
    <property type="entry name" value="2-METHYLCITRATE DEHYDRATASE"/>
    <property type="match status" value="1"/>
</dbReference>